<reference evidence="1" key="1">
    <citation type="submission" date="2021-03" db="EMBL/GenBank/DDBJ databases">
        <title>Draft genome sequence of rust myrtle Austropuccinia psidii MF-1, a brazilian biotype.</title>
        <authorList>
            <person name="Quecine M.C."/>
            <person name="Pachon D.M.R."/>
            <person name="Bonatelli M.L."/>
            <person name="Correr F.H."/>
            <person name="Franceschini L.M."/>
            <person name="Leite T.F."/>
            <person name="Margarido G.R.A."/>
            <person name="Almeida C.A."/>
            <person name="Ferrarezi J.A."/>
            <person name="Labate C.A."/>
        </authorList>
    </citation>
    <scope>NUCLEOTIDE SEQUENCE</scope>
    <source>
        <strain evidence="1">MF-1</strain>
    </source>
</reference>
<accession>A0A9Q3I8C6</accession>
<evidence type="ECO:0000313" key="1">
    <source>
        <dbReference type="EMBL" id="MBW0530005.1"/>
    </source>
</evidence>
<keyword evidence="2" id="KW-1185">Reference proteome</keyword>
<name>A0A9Q3I8C6_9BASI</name>
<organism evidence="1 2">
    <name type="scientific">Austropuccinia psidii MF-1</name>
    <dbReference type="NCBI Taxonomy" id="1389203"/>
    <lineage>
        <taxon>Eukaryota</taxon>
        <taxon>Fungi</taxon>
        <taxon>Dikarya</taxon>
        <taxon>Basidiomycota</taxon>
        <taxon>Pucciniomycotina</taxon>
        <taxon>Pucciniomycetes</taxon>
        <taxon>Pucciniales</taxon>
        <taxon>Sphaerophragmiaceae</taxon>
        <taxon>Austropuccinia</taxon>
    </lineage>
</organism>
<comment type="caution">
    <text evidence="1">The sequence shown here is derived from an EMBL/GenBank/DDBJ whole genome shotgun (WGS) entry which is preliminary data.</text>
</comment>
<gene>
    <name evidence="1" type="ORF">O181_069720</name>
</gene>
<dbReference type="Proteomes" id="UP000765509">
    <property type="component" value="Unassembled WGS sequence"/>
</dbReference>
<proteinExistence type="predicted"/>
<protein>
    <submittedName>
        <fullName evidence="1">Uncharacterized protein</fullName>
    </submittedName>
</protein>
<dbReference type="AlphaFoldDB" id="A0A9Q3I8C6"/>
<sequence length="95" mass="10489">MGTRPLEDFVQDIAVGQKGSNIRLALDNEYTSYTHSTSCFKHKSSVAIILGYNPRPCPKGGGFMESEEGKEAYFEVEYLLKLKEGGNQINLAGKN</sequence>
<evidence type="ECO:0000313" key="2">
    <source>
        <dbReference type="Proteomes" id="UP000765509"/>
    </source>
</evidence>
<dbReference type="EMBL" id="AVOT02035615">
    <property type="protein sequence ID" value="MBW0530005.1"/>
    <property type="molecule type" value="Genomic_DNA"/>
</dbReference>